<evidence type="ECO:0000256" key="1">
    <source>
        <dbReference type="PIRSR" id="PIRSR632852-1"/>
    </source>
</evidence>
<accession>A0A8H3FAI8</accession>
<dbReference type="Proteomes" id="UP000664534">
    <property type="component" value="Unassembled WGS sequence"/>
</dbReference>
<dbReference type="InterPro" id="IPR032852">
    <property type="entry name" value="ALKBH2"/>
</dbReference>
<dbReference type="PANTHER" id="PTHR31573">
    <property type="entry name" value="ALPHA-KETOGLUTARATE-DEPENDENT DIOXYGENASE ALKB HOMOLOG 2"/>
    <property type="match status" value="1"/>
</dbReference>
<dbReference type="GO" id="GO:0035516">
    <property type="term" value="F:broad specificity oxidative DNA demethylase activity"/>
    <property type="evidence" value="ECO:0007669"/>
    <property type="project" value="TreeGrafter"/>
</dbReference>
<proteinExistence type="predicted"/>
<protein>
    <recommendedName>
        <fullName evidence="3">Fe2OG dioxygenase domain-containing protein</fullName>
    </recommendedName>
</protein>
<organism evidence="4 5">
    <name type="scientific">Imshaugia aleurites</name>
    <dbReference type="NCBI Taxonomy" id="172621"/>
    <lineage>
        <taxon>Eukaryota</taxon>
        <taxon>Fungi</taxon>
        <taxon>Dikarya</taxon>
        <taxon>Ascomycota</taxon>
        <taxon>Pezizomycotina</taxon>
        <taxon>Lecanoromycetes</taxon>
        <taxon>OSLEUM clade</taxon>
        <taxon>Lecanoromycetidae</taxon>
        <taxon>Lecanorales</taxon>
        <taxon>Lecanorineae</taxon>
        <taxon>Parmeliaceae</taxon>
        <taxon>Imshaugia</taxon>
    </lineage>
</organism>
<feature type="domain" description="Fe2OG dioxygenase" evidence="3">
    <location>
        <begin position="184"/>
        <end position="296"/>
    </location>
</feature>
<sequence length="1123" mass="126217">MPQKRSLDNFFMPTSQKKVRLTAEPASSEVNPVEISSTQVSNHSNYPFPLPYLPPDIIEQLNQVPASPGKEINDQPDLDLLYFQPYIPRVIERELFEFLRNTLFFYRVQYTIKRYGTETQINTPRFTTVFGVDTSASFTPEGALIDTQSSKPIPPDRYKTCTPRPIPHCLDRLRQLTEIFTDATYNFCLVNYYASGADSISYHSDDERFLGPNPSIASFSLGATRDFCMKHKPIPPKDGEPPPEQNSKPPLKLPLASGDMVLMRGKTQANWLHSIPKRKGKGSEGGRINITFRKGVEKYSTQNYYQYNVGDGGVWKWDARKAPFASPEICIGLLARLDYDRSQNLPHVLLKDRKIEYSISVAWARLMETEALRRRLNSALKVENWNIRNEYKSVSVLILYWQEGDVPGFEVEARHIGELFASSFHYNVEYYGIPSSNSLIRLDGKINSFLADHGDPDHLIVIHYGGHGDPDDETGQQKLAVWAAQSHDGPTADWSIIQPKLGHVKAEILLLLDCCFAAQAARANQNRAIPTNVELVAACAMGVKTRLPGPHSFTTHLIEQLRASLNSTGSAKISEIVNSLAYRDSGYSETPVHFSGLGNGKSTVCLEPFDANPASELDTRREAAWLTLKVSLRDVLSDTLISDIVQWLKARPTRKVSRLTIENVVQSANNFGHFIHDEGRDRTSGPKFNQLPASAKHDVLTAWNDFRSLLATLATRLQVRYPLEGGATRVQGTGSDHADDVLRGPLASLLELEHGVLSLQGIVQRSVMALPDLYGNRESLLEAIRDTAMQDMGLVPLLDRRLKARFPSDSGNSLKTDRVITAAPTEPKVFRSLVKEEHRGLGPVLVEYKSYDKQTLPAGRTKRLEQQVQTLADLLQTRGPPEFCTLPCTGWFHEEENTRLGLMFEYPVGYDGVKSLRELIQMPPSSQRPTLAQRFSMVKKIGEALLKWHISANWVHQGIASHNIYFFKPTNSASFDCSNPYLCGFEFSRPSDGISLSVCVEDFEQNVYRHPSRQGAPSKYHTKQHDLYSYGILLFEVGVWNLVSNCFDANLRTNLAPRKMQDHIKLNARKRLGHYMGAAYEKATRRCLDVDFGVELDDPVGTKLAKAFEHLVLNEIEPGTRLD</sequence>
<evidence type="ECO:0000256" key="2">
    <source>
        <dbReference type="SAM" id="MobiDB-lite"/>
    </source>
</evidence>
<keyword evidence="5" id="KW-1185">Reference proteome</keyword>
<dbReference type="InterPro" id="IPR011009">
    <property type="entry name" value="Kinase-like_dom_sf"/>
</dbReference>
<gene>
    <name evidence="4" type="ORF">IMSHALPRED_004804</name>
</gene>
<dbReference type="InterPro" id="IPR005123">
    <property type="entry name" value="Oxoglu/Fe-dep_dioxygenase_dom"/>
</dbReference>
<feature type="binding site" evidence="1">
    <location>
        <position position="287"/>
    </location>
    <ligand>
        <name>2-oxoglutarate</name>
        <dbReference type="ChEBI" id="CHEBI:16810"/>
    </ligand>
</feature>
<dbReference type="Gene3D" id="1.10.510.10">
    <property type="entry name" value="Transferase(Phosphotransferase) domain 1"/>
    <property type="match status" value="1"/>
</dbReference>
<feature type="binding site" evidence="1">
    <location>
        <position position="273"/>
    </location>
    <ligand>
        <name>2-oxoglutarate</name>
        <dbReference type="ChEBI" id="CHEBI:16810"/>
    </ligand>
</feature>
<evidence type="ECO:0000313" key="5">
    <source>
        <dbReference type="Proteomes" id="UP000664534"/>
    </source>
</evidence>
<feature type="binding site" evidence="1">
    <location>
        <position position="193"/>
    </location>
    <ligand>
        <name>2-oxoglutarate</name>
        <dbReference type="ChEBI" id="CHEBI:16810"/>
    </ligand>
</feature>
<dbReference type="SUPFAM" id="SSF56112">
    <property type="entry name" value="Protein kinase-like (PK-like)"/>
    <property type="match status" value="1"/>
</dbReference>
<feature type="region of interest" description="Disordered" evidence="2">
    <location>
        <begin position="230"/>
        <end position="252"/>
    </location>
</feature>
<dbReference type="AlphaFoldDB" id="A0A8H3FAI8"/>
<dbReference type="PROSITE" id="PS51471">
    <property type="entry name" value="FE2OG_OXY"/>
    <property type="match status" value="1"/>
</dbReference>
<evidence type="ECO:0000313" key="4">
    <source>
        <dbReference type="EMBL" id="CAF9920055.1"/>
    </source>
</evidence>
<dbReference type="GO" id="GO:0006307">
    <property type="term" value="P:DNA alkylation repair"/>
    <property type="evidence" value="ECO:0007669"/>
    <property type="project" value="TreeGrafter"/>
</dbReference>
<feature type="binding site" evidence="1">
    <location>
        <position position="206"/>
    </location>
    <ligand>
        <name>substrate</name>
    </ligand>
</feature>
<name>A0A8H3FAI8_9LECA</name>
<dbReference type="Pfam" id="PF13532">
    <property type="entry name" value="2OG-FeII_Oxy_2"/>
    <property type="match status" value="1"/>
</dbReference>
<dbReference type="Gene3D" id="2.60.120.590">
    <property type="entry name" value="Alpha-ketoglutarate-dependent dioxygenase AlkB-like"/>
    <property type="match status" value="1"/>
</dbReference>
<reference evidence="4" key="1">
    <citation type="submission" date="2021-03" db="EMBL/GenBank/DDBJ databases">
        <authorList>
            <person name="Tagirdzhanova G."/>
        </authorList>
    </citation>
    <scope>NUCLEOTIDE SEQUENCE</scope>
</reference>
<dbReference type="OrthoDB" id="1911848at2759"/>
<feature type="binding site" evidence="1">
    <location>
        <position position="203"/>
    </location>
    <ligand>
        <name>2-oxoglutarate</name>
        <dbReference type="ChEBI" id="CHEBI:16810"/>
    </ligand>
</feature>
<feature type="binding site" evidence="1">
    <location>
        <position position="293"/>
    </location>
    <ligand>
        <name>2-oxoglutarate</name>
        <dbReference type="ChEBI" id="CHEBI:16810"/>
    </ligand>
</feature>
<dbReference type="GO" id="GO:0008198">
    <property type="term" value="F:ferrous iron binding"/>
    <property type="evidence" value="ECO:0007669"/>
    <property type="project" value="TreeGrafter"/>
</dbReference>
<dbReference type="GO" id="GO:0051747">
    <property type="term" value="F:cytosine C-5 DNA demethylase activity"/>
    <property type="evidence" value="ECO:0007669"/>
    <property type="project" value="TreeGrafter"/>
</dbReference>
<dbReference type="InterPro" id="IPR037151">
    <property type="entry name" value="AlkB-like_sf"/>
</dbReference>
<evidence type="ECO:0000259" key="3">
    <source>
        <dbReference type="PROSITE" id="PS51471"/>
    </source>
</evidence>
<dbReference type="EMBL" id="CAJPDT010000024">
    <property type="protein sequence ID" value="CAF9920055.1"/>
    <property type="molecule type" value="Genomic_DNA"/>
</dbReference>
<dbReference type="SUPFAM" id="SSF51197">
    <property type="entry name" value="Clavaminate synthase-like"/>
    <property type="match status" value="1"/>
</dbReference>
<dbReference type="PANTHER" id="PTHR31573:SF1">
    <property type="entry name" value="DNA OXIDATIVE DEMETHYLASE ALKBH2"/>
    <property type="match status" value="1"/>
</dbReference>
<dbReference type="InterPro" id="IPR027450">
    <property type="entry name" value="AlkB-like"/>
</dbReference>
<feature type="binding site" evidence="1">
    <location>
        <position position="191"/>
    </location>
    <ligand>
        <name>2-oxoglutarate</name>
        <dbReference type="ChEBI" id="CHEBI:16810"/>
    </ligand>
</feature>
<comment type="caution">
    <text evidence="4">The sequence shown here is derived from an EMBL/GenBank/DDBJ whole genome shotgun (WGS) entry which is preliminary data.</text>
</comment>
<feature type="binding site" evidence="1">
    <location>
        <position position="291"/>
    </location>
    <ligand>
        <name>2-oxoglutarate</name>
        <dbReference type="ChEBI" id="CHEBI:16810"/>
    </ligand>
</feature>